<reference evidence="2 3" key="1">
    <citation type="submission" date="2019-03" db="EMBL/GenBank/DDBJ databases">
        <title>Genomic Encyclopedia of Type Strains, Phase IV (KMG-IV): sequencing the most valuable type-strain genomes for metagenomic binning, comparative biology and taxonomic classification.</title>
        <authorList>
            <person name="Goeker M."/>
        </authorList>
    </citation>
    <scope>NUCLEOTIDE SEQUENCE [LARGE SCALE GENOMIC DNA]</scope>
    <source>
        <strain evidence="2 3">DSM 100451</strain>
    </source>
</reference>
<name>A0A4R1QIY5_9FIRM</name>
<organism evidence="2 3">
    <name type="scientific">Allofournierella massiliensis</name>
    <dbReference type="NCBI Taxonomy" id="1650663"/>
    <lineage>
        <taxon>Bacteria</taxon>
        <taxon>Bacillati</taxon>
        <taxon>Bacillota</taxon>
        <taxon>Clostridia</taxon>
        <taxon>Eubacteriales</taxon>
        <taxon>Oscillospiraceae</taxon>
        <taxon>Allofournierella</taxon>
    </lineage>
</organism>
<keyword evidence="1" id="KW-0472">Membrane</keyword>
<comment type="caution">
    <text evidence="2">The sequence shown here is derived from an EMBL/GenBank/DDBJ whole genome shotgun (WGS) entry which is preliminary data.</text>
</comment>
<evidence type="ECO:0000313" key="2">
    <source>
        <dbReference type="EMBL" id="TCL53599.1"/>
    </source>
</evidence>
<sequence length="611" mass="68395">MNSNRISSKNRCWIILLLIVMLLASFQRPVYAQQLMGSLQLDCHVNVDGRSIPLANDTYAIVKIADITVQESPAILTYKTTEEFSSFQYDWANLDDNARRQAAQELAAFAQEQPELLSTTKITDRNGDLTFSQLEPALYLVVRTQVDVANRACSLDPFLVDIPTIVNGKLEYTLTAVPKFDYQSIRLRPCNVTIYMGGNEGYDAVGGVQTTSLPKPMFVIEAPEGVAVEDLTLLYHDDPNYTGNPGKRFEWTPVEIGKDEEGNVCYRLDRKDGTDENFHVQYYADGEPVQMDEFQPELEEELYKMYTTGIPLSEGEVLVAYVTSEEGSVFYPIQRGTAELTVRGVERESIISNPENPVTRVFAQEETIPEIPAGVGVVVAPEGTTYTLNETDIELENLHGDSTEMDVGLLFDDIMNEVYDRQSLLEAQADECMPELEPGATRHFQSQYLDLVDMNNGNAWVMASNPVEVYWGYPEGTDANTSFTLWHFRGLHRDGTDDAMESGYNLEDIMAVEPEKVFIENTLQGIRFTAEPGGFSPFVLVWEENTGPAEDSDSPVLPQTPSDQVDKPIRIPFLPQTGDTALYGWLTILLVGCIGIVSITIYKAYEKKKQK</sequence>
<evidence type="ECO:0000256" key="1">
    <source>
        <dbReference type="SAM" id="Phobius"/>
    </source>
</evidence>
<proteinExistence type="predicted"/>
<dbReference type="Gene3D" id="2.60.40.10">
    <property type="entry name" value="Immunoglobulins"/>
    <property type="match status" value="1"/>
</dbReference>
<dbReference type="InterPro" id="IPR013783">
    <property type="entry name" value="Ig-like_fold"/>
</dbReference>
<dbReference type="STRING" id="1650663.GCA_001486665_02029"/>
<dbReference type="OrthoDB" id="1861217at2"/>
<dbReference type="RefSeq" id="WP_058964419.1">
    <property type="nucleotide sequence ID" value="NZ_CABKVM010000017.1"/>
</dbReference>
<protein>
    <submittedName>
        <fullName evidence="2">Uncharacterized protein</fullName>
    </submittedName>
</protein>
<dbReference type="EMBL" id="SLUM01000030">
    <property type="protein sequence ID" value="TCL53599.1"/>
    <property type="molecule type" value="Genomic_DNA"/>
</dbReference>
<feature type="transmembrane region" description="Helical" evidence="1">
    <location>
        <begin position="582"/>
        <end position="605"/>
    </location>
</feature>
<keyword evidence="1" id="KW-1133">Transmembrane helix</keyword>
<dbReference type="Proteomes" id="UP000295184">
    <property type="component" value="Unassembled WGS sequence"/>
</dbReference>
<accession>A0A4R1QIY5</accession>
<dbReference type="AlphaFoldDB" id="A0A4R1QIY5"/>
<evidence type="ECO:0000313" key="3">
    <source>
        <dbReference type="Proteomes" id="UP000295184"/>
    </source>
</evidence>
<keyword evidence="1" id="KW-0812">Transmembrane</keyword>
<gene>
    <name evidence="2" type="ORF">EDD77_13020</name>
</gene>